<dbReference type="PROSITE" id="PS51819">
    <property type="entry name" value="VOC"/>
    <property type="match status" value="1"/>
</dbReference>
<proteinExistence type="predicted"/>
<organism evidence="3 4">
    <name type="scientific">Nakamurella alba</name>
    <dbReference type="NCBI Taxonomy" id="2665158"/>
    <lineage>
        <taxon>Bacteria</taxon>
        <taxon>Bacillati</taxon>
        <taxon>Actinomycetota</taxon>
        <taxon>Actinomycetes</taxon>
        <taxon>Nakamurellales</taxon>
        <taxon>Nakamurellaceae</taxon>
        <taxon>Nakamurella</taxon>
    </lineage>
</organism>
<dbReference type="InterPro" id="IPR037523">
    <property type="entry name" value="VOC_core"/>
</dbReference>
<dbReference type="InterPro" id="IPR029068">
    <property type="entry name" value="Glyas_Bleomycin-R_OHBP_Dase"/>
</dbReference>
<reference evidence="3 4" key="1">
    <citation type="submission" date="2019-11" db="EMBL/GenBank/DDBJ databases">
        <authorList>
            <person name="Jiang L.-Q."/>
        </authorList>
    </citation>
    <scope>NUCLEOTIDE SEQUENCE [LARGE SCALE GENOMIC DNA]</scope>
    <source>
        <strain evidence="3 4">YIM 132087</strain>
    </source>
</reference>
<dbReference type="SUPFAM" id="SSF54593">
    <property type="entry name" value="Glyoxalase/Bleomycin resistance protein/Dihydroxybiphenyl dioxygenase"/>
    <property type="match status" value="1"/>
</dbReference>
<dbReference type="InterPro" id="IPR051785">
    <property type="entry name" value="MMCE/EMCE_epimerase"/>
</dbReference>
<keyword evidence="4" id="KW-1185">Reference proteome</keyword>
<name>A0A7K1FKX5_9ACTN</name>
<dbReference type="Proteomes" id="UP000460221">
    <property type="component" value="Unassembled WGS sequence"/>
</dbReference>
<keyword evidence="1" id="KW-0479">Metal-binding</keyword>
<feature type="domain" description="VOC" evidence="2">
    <location>
        <begin position="8"/>
        <end position="143"/>
    </location>
</feature>
<dbReference type="CDD" id="cd06587">
    <property type="entry name" value="VOC"/>
    <property type="match status" value="1"/>
</dbReference>
<dbReference type="GO" id="GO:0004493">
    <property type="term" value="F:methylmalonyl-CoA epimerase activity"/>
    <property type="evidence" value="ECO:0007669"/>
    <property type="project" value="TreeGrafter"/>
</dbReference>
<evidence type="ECO:0000313" key="3">
    <source>
        <dbReference type="EMBL" id="MTD13883.1"/>
    </source>
</evidence>
<dbReference type="PANTHER" id="PTHR43048:SF3">
    <property type="entry name" value="METHYLMALONYL-COA EPIMERASE, MITOCHONDRIAL"/>
    <property type="match status" value="1"/>
</dbReference>
<gene>
    <name evidence="3" type="ORF">GIS00_08000</name>
</gene>
<dbReference type="Pfam" id="PF00903">
    <property type="entry name" value="Glyoxalase"/>
    <property type="match status" value="1"/>
</dbReference>
<dbReference type="InterPro" id="IPR004360">
    <property type="entry name" value="Glyas_Fos-R_dOase_dom"/>
</dbReference>
<dbReference type="GO" id="GO:0046491">
    <property type="term" value="P:L-methylmalonyl-CoA metabolic process"/>
    <property type="evidence" value="ECO:0007669"/>
    <property type="project" value="TreeGrafter"/>
</dbReference>
<dbReference type="GO" id="GO:0046872">
    <property type="term" value="F:metal ion binding"/>
    <property type="evidence" value="ECO:0007669"/>
    <property type="project" value="UniProtKB-KW"/>
</dbReference>
<dbReference type="EMBL" id="WLYK01000001">
    <property type="protein sequence ID" value="MTD13883.1"/>
    <property type="molecule type" value="Genomic_DNA"/>
</dbReference>
<dbReference type="Gene3D" id="3.10.180.10">
    <property type="entry name" value="2,3-Dihydroxybiphenyl 1,2-Dioxygenase, domain 1"/>
    <property type="match status" value="1"/>
</dbReference>
<sequence>MAIIDSSGFSHVRLTVSDIARSKAFYSQVLGWPIAVDMSDHVDEPGVREAPEKFYGGTVFSTPSGALLGLRPVAPGDSVFDPDQAGLDHVSFAVASRDDLVAAAERFSAEGIEHGEVIDLTAAGMAILSFQDPDGINLELSAPLG</sequence>
<comment type="caution">
    <text evidence="3">The sequence shown here is derived from an EMBL/GenBank/DDBJ whole genome shotgun (WGS) entry which is preliminary data.</text>
</comment>
<accession>A0A7K1FKX5</accession>
<evidence type="ECO:0000256" key="1">
    <source>
        <dbReference type="ARBA" id="ARBA00022723"/>
    </source>
</evidence>
<evidence type="ECO:0000313" key="4">
    <source>
        <dbReference type="Proteomes" id="UP000460221"/>
    </source>
</evidence>
<dbReference type="AlphaFoldDB" id="A0A7K1FKX5"/>
<protein>
    <submittedName>
        <fullName evidence="3">VOC family protein</fullName>
    </submittedName>
</protein>
<dbReference type="PANTHER" id="PTHR43048">
    <property type="entry name" value="METHYLMALONYL-COA EPIMERASE"/>
    <property type="match status" value="1"/>
</dbReference>
<evidence type="ECO:0000259" key="2">
    <source>
        <dbReference type="PROSITE" id="PS51819"/>
    </source>
</evidence>
<dbReference type="RefSeq" id="WP_154767634.1">
    <property type="nucleotide sequence ID" value="NZ_WLYK01000001.1"/>
</dbReference>